<sequence>NLEELVGLHVDWQFENNKAQVVQLHGTLEKLQCKVCTNIYEFTLQHCEIFKQGLEINQIAVQDQHKADCLIIIGTSLRIPGVKTLIKDFARAVHDQWNSLIDFQIEGACDEWVELVNIELSNVKKIELQDHQKIN</sequence>
<evidence type="ECO:0000313" key="1">
    <source>
        <dbReference type="EMBL" id="CAG8668227.1"/>
    </source>
</evidence>
<proteinExistence type="predicted"/>
<reference evidence="1" key="1">
    <citation type="submission" date="2021-06" db="EMBL/GenBank/DDBJ databases">
        <authorList>
            <person name="Kallberg Y."/>
            <person name="Tangrot J."/>
            <person name="Rosling A."/>
        </authorList>
    </citation>
    <scope>NUCLEOTIDE SEQUENCE</scope>
    <source>
        <strain evidence="1">IN212</strain>
    </source>
</reference>
<feature type="non-terminal residue" evidence="1">
    <location>
        <position position="135"/>
    </location>
</feature>
<evidence type="ECO:0000313" key="2">
    <source>
        <dbReference type="Proteomes" id="UP000789396"/>
    </source>
</evidence>
<keyword evidence="2" id="KW-1185">Reference proteome</keyword>
<gene>
    <name evidence="1" type="ORF">RFULGI_LOCUS9118</name>
</gene>
<dbReference type="SUPFAM" id="SSF52467">
    <property type="entry name" value="DHS-like NAD/FAD-binding domain"/>
    <property type="match status" value="1"/>
</dbReference>
<dbReference type="Gene3D" id="3.40.50.1220">
    <property type="entry name" value="TPP-binding domain"/>
    <property type="match status" value="1"/>
</dbReference>
<accession>A0A9N9E942</accession>
<dbReference type="OrthoDB" id="2919105at2759"/>
<dbReference type="InterPro" id="IPR029035">
    <property type="entry name" value="DHS-like_NAD/FAD-binding_dom"/>
</dbReference>
<dbReference type="EMBL" id="CAJVPZ010015715">
    <property type="protein sequence ID" value="CAG8668227.1"/>
    <property type="molecule type" value="Genomic_DNA"/>
</dbReference>
<comment type="caution">
    <text evidence="1">The sequence shown here is derived from an EMBL/GenBank/DDBJ whole genome shotgun (WGS) entry which is preliminary data.</text>
</comment>
<dbReference type="AlphaFoldDB" id="A0A9N9E942"/>
<organism evidence="1 2">
    <name type="scientific">Racocetra fulgida</name>
    <dbReference type="NCBI Taxonomy" id="60492"/>
    <lineage>
        <taxon>Eukaryota</taxon>
        <taxon>Fungi</taxon>
        <taxon>Fungi incertae sedis</taxon>
        <taxon>Mucoromycota</taxon>
        <taxon>Glomeromycotina</taxon>
        <taxon>Glomeromycetes</taxon>
        <taxon>Diversisporales</taxon>
        <taxon>Gigasporaceae</taxon>
        <taxon>Racocetra</taxon>
    </lineage>
</organism>
<name>A0A9N9E942_9GLOM</name>
<dbReference type="Proteomes" id="UP000789396">
    <property type="component" value="Unassembled WGS sequence"/>
</dbReference>
<protein>
    <submittedName>
        <fullName evidence="1">2020_t:CDS:1</fullName>
    </submittedName>
</protein>